<dbReference type="AlphaFoldDB" id="A0A0E9VY65"/>
<protein>
    <submittedName>
        <fullName evidence="1">Uncharacterized protein</fullName>
    </submittedName>
</protein>
<reference evidence="1" key="2">
    <citation type="journal article" date="2015" name="Fish Shellfish Immunol.">
        <title>Early steps in the European eel (Anguilla anguilla)-Vibrio vulnificus interaction in the gills: Role of the RtxA13 toxin.</title>
        <authorList>
            <person name="Callol A."/>
            <person name="Pajuelo D."/>
            <person name="Ebbesson L."/>
            <person name="Teles M."/>
            <person name="MacKenzie S."/>
            <person name="Amaro C."/>
        </authorList>
    </citation>
    <scope>NUCLEOTIDE SEQUENCE</scope>
</reference>
<dbReference type="EMBL" id="GBXM01025488">
    <property type="protein sequence ID" value="JAH83089.1"/>
    <property type="molecule type" value="Transcribed_RNA"/>
</dbReference>
<reference evidence="1" key="1">
    <citation type="submission" date="2014-11" db="EMBL/GenBank/DDBJ databases">
        <authorList>
            <person name="Amaro Gonzalez C."/>
        </authorList>
    </citation>
    <scope>NUCLEOTIDE SEQUENCE</scope>
</reference>
<name>A0A0E9VY65_ANGAN</name>
<evidence type="ECO:0000313" key="1">
    <source>
        <dbReference type="EMBL" id="JAH83089.1"/>
    </source>
</evidence>
<accession>A0A0E9VY65</accession>
<proteinExistence type="predicted"/>
<organism evidence="1">
    <name type="scientific">Anguilla anguilla</name>
    <name type="common">European freshwater eel</name>
    <name type="synonym">Muraena anguilla</name>
    <dbReference type="NCBI Taxonomy" id="7936"/>
    <lineage>
        <taxon>Eukaryota</taxon>
        <taxon>Metazoa</taxon>
        <taxon>Chordata</taxon>
        <taxon>Craniata</taxon>
        <taxon>Vertebrata</taxon>
        <taxon>Euteleostomi</taxon>
        <taxon>Actinopterygii</taxon>
        <taxon>Neopterygii</taxon>
        <taxon>Teleostei</taxon>
        <taxon>Anguilliformes</taxon>
        <taxon>Anguillidae</taxon>
        <taxon>Anguilla</taxon>
    </lineage>
</organism>
<sequence length="30" mass="3314">MKKLMIYDCLANKSQLNSGLKSLSALILCN</sequence>